<organism evidence="1 2">
    <name type="scientific">Lepidopterella palustris CBS 459.81</name>
    <dbReference type="NCBI Taxonomy" id="1314670"/>
    <lineage>
        <taxon>Eukaryota</taxon>
        <taxon>Fungi</taxon>
        <taxon>Dikarya</taxon>
        <taxon>Ascomycota</taxon>
        <taxon>Pezizomycotina</taxon>
        <taxon>Dothideomycetes</taxon>
        <taxon>Pleosporomycetidae</taxon>
        <taxon>Mytilinidiales</taxon>
        <taxon>Argynnaceae</taxon>
        <taxon>Lepidopterella</taxon>
    </lineage>
</organism>
<name>A0A8E2EKL4_9PEZI</name>
<accession>A0A8E2EKL4</accession>
<gene>
    <name evidence="1" type="ORF">K432DRAFT_377549</name>
</gene>
<reference evidence="1 2" key="1">
    <citation type="journal article" date="2016" name="Nat. Commun.">
        <title>Ectomycorrhizal ecology is imprinted in the genome of the dominant symbiotic fungus Cenococcum geophilum.</title>
        <authorList>
            <consortium name="DOE Joint Genome Institute"/>
            <person name="Peter M."/>
            <person name="Kohler A."/>
            <person name="Ohm R.A."/>
            <person name="Kuo A."/>
            <person name="Krutzmann J."/>
            <person name="Morin E."/>
            <person name="Arend M."/>
            <person name="Barry K.W."/>
            <person name="Binder M."/>
            <person name="Choi C."/>
            <person name="Clum A."/>
            <person name="Copeland A."/>
            <person name="Grisel N."/>
            <person name="Haridas S."/>
            <person name="Kipfer T."/>
            <person name="LaButti K."/>
            <person name="Lindquist E."/>
            <person name="Lipzen A."/>
            <person name="Maire R."/>
            <person name="Meier B."/>
            <person name="Mihaltcheva S."/>
            <person name="Molinier V."/>
            <person name="Murat C."/>
            <person name="Poggeler S."/>
            <person name="Quandt C.A."/>
            <person name="Sperisen C."/>
            <person name="Tritt A."/>
            <person name="Tisserant E."/>
            <person name="Crous P.W."/>
            <person name="Henrissat B."/>
            <person name="Nehls U."/>
            <person name="Egli S."/>
            <person name="Spatafora J.W."/>
            <person name="Grigoriev I.V."/>
            <person name="Martin F.M."/>
        </authorList>
    </citation>
    <scope>NUCLEOTIDE SEQUENCE [LARGE SCALE GENOMIC DNA]</scope>
    <source>
        <strain evidence="1 2">CBS 459.81</strain>
    </source>
</reference>
<sequence length="72" mass="8121">MPSRLLNNTRIGTYDYIDENLIHAHPFEANPVVLQCTSSTTKRLKCSPWIIPLWRLFGSVLARVLASPGLVK</sequence>
<proteinExistence type="predicted"/>
<dbReference type="AlphaFoldDB" id="A0A8E2EKL4"/>
<dbReference type="EMBL" id="KV744817">
    <property type="protein sequence ID" value="OCK85541.1"/>
    <property type="molecule type" value="Genomic_DNA"/>
</dbReference>
<keyword evidence="2" id="KW-1185">Reference proteome</keyword>
<evidence type="ECO:0000313" key="1">
    <source>
        <dbReference type="EMBL" id="OCK85541.1"/>
    </source>
</evidence>
<protein>
    <submittedName>
        <fullName evidence="1">Uncharacterized protein</fullName>
    </submittedName>
</protein>
<dbReference type="Proteomes" id="UP000250266">
    <property type="component" value="Unassembled WGS sequence"/>
</dbReference>
<evidence type="ECO:0000313" key="2">
    <source>
        <dbReference type="Proteomes" id="UP000250266"/>
    </source>
</evidence>